<keyword evidence="3 6" id="KW-0812">Transmembrane</keyword>
<comment type="subcellular location">
    <subcellularLocation>
        <location evidence="1">Cell membrane</location>
        <topology evidence="1">Multi-pass membrane protein</topology>
    </subcellularLocation>
</comment>
<evidence type="ECO:0000256" key="1">
    <source>
        <dbReference type="ARBA" id="ARBA00004651"/>
    </source>
</evidence>
<feature type="transmembrane region" description="Helical" evidence="6">
    <location>
        <begin position="88"/>
        <end position="107"/>
    </location>
</feature>
<keyword evidence="4 6" id="KW-1133">Transmembrane helix</keyword>
<feature type="transmembrane region" description="Helical" evidence="6">
    <location>
        <begin position="304"/>
        <end position="326"/>
    </location>
</feature>
<evidence type="ECO:0000256" key="5">
    <source>
        <dbReference type="ARBA" id="ARBA00023136"/>
    </source>
</evidence>
<organism evidence="7">
    <name type="scientific">Hyalella azteca</name>
    <name type="common">Amphipod</name>
    <dbReference type="NCBI Taxonomy" id="294128"/>
    <lineage>
        <taxon>Eukaryota</taxon>
        <taxon>Metazoa</taxon>
        <taxon>Ecdysozoa</taxon>
        <taxon>Arthropoda</taxon>
        <taxon>Crustacea</taxon>
        <taxon>Multicrustacea</taxon>
        <taxon>Malacostraca</taxon>
        <taxon>Eumalacostraca</taxon>
        <taxon>Peracarida</taxon>
        <taxon>Amphipoda</taxon>
        <taxon>Senticaudata</taxon>
        <taxon>Talitrida</taxon>
        <taxon>Talitroidea</taxon>
        <taxon>Hyalellidae</taxon>
        <taxon>Hyalella</taxon>
    </lineage>
</organism>
<reference evidence="7" key="2">
    <citation type="journal article" date="2018" name="Environ. Sci. Technol.">
        <title>The Toxicogenome of Hyalella azteca: A Model for Sediment Ecotoxicology and Evolutionary Toxicology.</title>
        <authorList>
            <person name="Poynton H.C."/>
            <person name="Hasenbein S."/>
            <person name="Benoit J.B."/>
            <person name="Sepulveda M.S."/>
            <person name="Poelchau M.F."/>
            <person name="Hughes D.S.T."/>
            <person name="Murali S.C."/>
            <person name="Chen S."/>
            <person name="Glastad K.M."/>
            <person name="Goodisman M.A.D."/>
            <person name="Werren J.H."/>
            <person name="Vineis J.H."/>
            <person name="Bowen J.L."/>
            <person name="Friedrich M."/>
            <person name="Jones J."/>
            <person name="Robertson H.M."/>
            <person name="Feyereisen R."/>
            <person name="Mechler-Hickson A."/>
            <person name="Mathers N."/>
            <person name="Lee C.E."/>
            <person name="Colbourne J.K."/>
            <person name="Biales A."/>
            <person name="Johnston J.S."/>
            <person name="Wellborn G.A."/>
            <person name="Rosendale A.J."/>
            <person name="Cridge A.G."/>
            <person name="Munoz-Torres M.C."/>
            <person name="Bain P.A."/>
            <person name="Manny A.R."/>
            <person name="Major K.M."/>
            <person name="Lambert F.N."/>
            <person name="Vulpe C.D."/>
            <person name="Tuck P."/>
            <person name="Blalock B.J."/>
            <person name="Lin Y.Y."/>
            <person name="Smith M.E."/>
            <person name="Ochoa-Acuna H."/>
            <person name="Chen M.M."/>
            <person name="Childers C.P."/>
            <person name="Qu J."/>
            <person name="Dugan S."/>
            <person name="Lee S.L."/>
            <person name="Chao H."/>
            <person name="Dinh H."/>
            <person name="Han Y."/>
            <person name="Doddapaneni H."/>
            <person name="Worley K.C."/>
            <person name="Muzny D.M."/>
            <person name="Gibbs R.A."/>
            <person name="Richards S."/>
        </authorList>
    </citation>
    <scope>NUCLEOTIDE SEQUENCE</scope>
    <source>
        <strain evidence="7">HAZT.00-mixed</strain>
        <tissue evidence="7">Whole organism</tissue>
    </source>
</reference>
<name>A0A6A0GV19_HYAAZ</name>
<evidence type="ECO:0000256" key="4">
    <source>
        <dbReference type="ARBA" id="ARBA00022989"/>
    </source>
</evidence>
<comment type="caution">
    <text evidence="7">The sequence shown here is derived from an EMBL/GenBank/DDBJ whole genome shotgun (WGS) entry which is preliminary data.</text>
</comment>
<reference evidence="7" key="1">
    <citation type="submission" date="2014-08" db="EMBL/GenBank/DDBJ databases">
        <authorList>
            <person name="Murali S."/>
            <person name="Richards S."/>
            <person name="Bandaranaike D."/>
            <person name="Bellair M."/>
            <person name="Blankenburg K."/>
            <person name="Chao H."/>
            <person name="Dinh H."/>
            <person name="Doddapaneni H."/>
            <person name="Dugan-Rocha S."/>
            <person name="Elkadiri S."/>
            <person name="Gnanaolivu R."/>
            <person name="Hughes D."/>
            <person name="Lee S."/>
            <person name="Li M."/>
            <person name="Ming W."/>
            <person name="Munidasa M."/>
            <person name="Muniz J."/>
            <person name="Nguyen L."/>
            <person name="Osuji N."/>
            <person name="Pu L.-L."/>
            <person name="Puazo M."/>
            <person name="Skinner E."/>
            <person name="Qu C."/>
            <person name="Quiroz J."/>
            <person name="Raj R."/>
            <person name="Weissenberger G."/>
            <person name="Xin Y."/>
            <person name="Zou X."/>
            <person name="Han Y."/>
            <person name="Worley K."/>
            <person name="Muzny D."/>
            <person name="Gibbs R."/>
        </authorList>
    </citation>
    <scope>NUCLEOTIDE SEQUENCE</scope>
    <source>
        <strain evidence="7">HAZT.00-mixed</strain>
        <tissue evidence="7">Whole organism</tissue>
    </source>
</reference>
<proteinExistence type="predicted"/>
<feature type="transmembrane region" description="Helical" evidence="6">
    <location>
        <begin position="119"/>
        <end position="137"/>
    </location>
</feature>
<gene>
    <name evidence="7" type="ORF">HAZT_HAZT001441</name>
</gene>
<feature type="non-terminal residue" evidence="7">
    <location>
        <position position="417"/>
    </location>
</feature>
<evidence type="ECO:0000256" key="6">
    <source>
        <dbReference type="SAM" id="Phobius"/>
    </source>
</evidence>
<accession>A0A6A0GV19</accession>
<dbReference type="GO" id="GO:0005886">
    <property type="term" value="C:plasma membrane"/>
    <property type="evidence" value="ECO:0007669"/>
    <property type="project" value="UniProtKB-SubCell"/>
</dbReference>
<reference evidence="7" key="3">
    <citation type="submission" date="2019-06" db="EMBL/GenBank/DDBJ databases">
        <authorList>
            <person name="Poynton C."/>
            <person name="Hasenbein S."/>
            <person name="Benoit J.B."/>
            <person name="Sepulveda M.S."/>
            <person name="Poelchau M.F."/>
            <person name="Murali S.C."/>
            <person name="Chen S."/>
            <person name="Glastad K.M."/>
            <person name="Werren J.H."/>
            <person name="Vineis J.H."/>
            <person name="Bowen J.L."/>
            <person name="Friedrich M."/>
            <person name="Jones J."/>
            <person name="Robertson H.M."/>
            <person name="Feyereisen R."/>
            <person name="Mechler-Hickson A."/>
            <person name="Mathers N."/>
            <person name="Lee C.E."/>
            <person name="Colbourne J.K."/>
            <person name="Biales A."/>
            <person name="Johnston J.S."/>
            <person name="Wellborn G.A."/>
            <person name="Rosendale A.J."/>
            <person name="Cridge A.G."/>
            <person name="Munoz-Torres M.C."/>
            <person name="Bain P.A."/>
            <person name="Manny A.R."/>
            <person name="Major K.M."/>
            <person name="Lambert F.N."/>
            <person name="Vulpe C.D."/>
            <person name="Tuck P."/>
            <person name="Blalock B.J."/>
            <person name="Lin Y.-Y."/>
            <person name="Smith M.E."/>
            <person name="Ochoa-Acuna H."/>
            <person name="Chen M.-J.M."/>
            <person name="Childers C.P."/>
            <person name="Qu J."/>
            <person name="Dugan S."/>
            <person name="Lee S.L."/>
            <person name="Chao H."/>
            <person name="Dinh H."/>
            <person name="Han Y."/>
            <person name="Doddapaneni H."/>
            <person name="Worley K.C."/>
            <person name="Muzny D.M."/>
            <person name="Gibbs R.A."/>
            <person name="Richards S."/>
        </authorList>
    </citation>
    <scope>NUCLEOTIDE SEQUENCE</scope>
    <source>
        <strain evidence="7">HAZT.00-mixed</strain>
        <tissue evidence="7">Whole organism</tissue>
    </source>
</reference>
<feature type="transmembrane region" description="Helical" evidence="6">
    <location>
        <begin position="175"/>
        <end position="193"/>
    </location>
</feature>
<keyword evidence="2" id="KW-1003">Cell membrane</keyword>
<keyword evidence="7" id="KW-0675">Receptor</keyword>
<evidence type="ECO:0000256" key="2">
    <source>
        <dbReference type="ARBA" id="ARBA00022475"/>
    </source>
</evidence>
<feature type="transmembrane region" description="Helical" evidence="6">
    <location>
        <begin position="338"/>
        <end position="355"/>
    </location>
</feature>
<dbReference type="InterPro" id="IPR013604">
    <property type="entry name" value="7TM_chemorcpt"/>
</dbReference>
<sequence length="417" mass="47498">MRNKINFVHRRLLHAMKKTSLQRWFEALKFMGLYWDLKYVAPNNRDEIVGRAIENSSDMSNTTTDAQLKCIDQEKKTIATKFNNIRKITWYCVMNALYLTCSTYLISTRNYSDGTMSEIILSAWFVVAPVAVVFCVLKCKFSQHTFSEIFAVLSRINFIEKPVSHCSCKFKLDSFLLFFLFATRSTDLCLLIMDIQSLENEGIQALLLQLMEGLASFVCWALPFTLILSFNFFVGVLKKNFEGNSAQLAGHGTSVGNHDSGTQIYRINPVGGAARQLKSATNILKEIEHQLLLIDQAIELLTRLYSSILILLSISHLFNLFFSIYYLAITKESGGHDVTHFVVYIIEALSFLFLMHNPGDELTDAEEKLMVNLRMFIHRLPDDQRMQPNSGLVLALQRPRKLSLCSFGSLGRSSFLN</sequence>
<keyword evidence="5 6" id="KW-0472">Membrane</keyword>
<dbReference type="AlphaFoldDB" id="A0A6A0GV19"/>
<dbReference type="Proteomes" id="UP000711488">
    <property type="component" value="Unassembled WGS sequence"/>
</dbReference>
<dbReference type="Pfam" id="PF08395">
    <property type="entry name" value="7tm_7"/>
    <property type="match status" value="1"/>
</dbReference>
<dbReference type="GO" id="GO:0050909">
    <property type="term" value="P:sensory perception of taste"/>
    <property type="evidence" value="ECO:0007669"/>
    <property type="project" value="InterPro"/>
</dbReference>
<feature type="transmembrane region" description="Helical" evidence="6">
    <location>
        <begin position="213"/>
        <end position="237"/>
    </location>
</feature>
<dbReference type="EMBL" id="JQDR03014929">
    <property type="protein sequence ID" value="KAA0187386.1"/>
    <property type="molecule type" value="Genomic_DNA"/>
</dbReference>
<protein>
    <submittedName>
        <fullName evidence="7">Gustatory receptor 127</fullName>
    </submittedName>
</protein>
<evidence type="ECO:0000256" key="3">
    <source>
        <dbReference type="ARBA" id="ARBA00022692"/>
    </source>
</evidence>
<evidence type="ECO:0000313" key="7">
    <source>
        <dbReference type="EMBL" id="KAA0187386.1"/>
    </source>
</evidence>